<dbReference type="InterPro" id="IPR002376">
    <property type="entry name" value="Formyl_transf_N"/>
</dbReference>
<dbReference type="Gene3D" id="3.40.50.12230">
    <property type="match status" value="1"/>
</dbReference>
<protein>
    <recommendedName>
        <fullName evidence="2 5">Methionyl-tRNA formyltransferase</fullName>
        <ecNumber evidence="2 5">2.1.2.9</ecNumber>
    </recommendedName>
</protein>
<evidence type="ECO:0000313" key="8">
    <source>
        <dbReference type="EMBL" id="GGE41223.1"/>
    </source>
</evidence>
<sequence>MEKRLRVCFMGTPEFAVGSLSKITETNHEIVGVVTAVDKPAGRGRKLQESDVKKFAMKNNLPVYQPTNLKSEEFQHQLKQMNPDVIVVVAFRMLPKEVWNFPKYGTFNLHASLLPKYRGAAPIHWSIINGESETGVTSFFIDEKIDTGHIILNRKTSINHTENVGDLYKRLMNLGAELVVETLDLIQEKGTHIETKPQKLDPNKTIPAAPKLTKENTRIEWNNKSKHTYNLIRGLNPFPVAWTKLVLDEEEINVKIFSSTFEITEHNKTPGQVLFDKRKLGIFTQDGILYVEELKTEGKRKMKIIDFLNGFSLNETARFE</sequence>
<dbReference type="HAMAP" id="MF_00182">
    <property type="entry name" value="Formyl_trans"/>
    <property type="match status" value="1"/>
</dbReference>
<dbReference type="InterPro" id="IPR044135">
    <property type="entry name" value="Met-tRNA-FMT_C"/>
</dbReference>
<proteinExistence type="inferred from homology"/>
<dbReference type="CDD" id="cd08646">
    <property type="entry name" value="FMT_core_Met-tRNA-FMT_N"/>
    <property type="match status" value="1"/>
</dbReference>
<dbReference type="Pfam" id="PF00551">
    <property type="entry name" value="Formyl_trans_N"/>
    <property type="match status" value="1"/>
</dbReference>
<dbReference type="CDD" id="cd08704">
    <property type="entry name" value="Met_tRNA_FMT_C"/>
    <property type="match status" value="1"/>
</dbReference>
<evidence type="ECO:0000256" key="2">
    <source>
        <dbReference type="ARBA" id="ARBA00012261"/>
    </source>
</evidence>
<evidence type="ECO:0000256" key="1">
    <source>
        <dbReference type="ARBA" id="ARBA00010699"/>
    </source>
</evidence>
<comment type="catalytic activity">
    <reaction evidence="5">
        <text>L-methionyl-tRNA(fMet) + (6R)-10-formyltetrahydrofolate = N-formyl-L-methionyl-tRNA(fMet) + (6S)-5,6,7,8-tetrahydrofolate + H(+)</text>
        <dbReference type="Rhea" id="RHEA:24380"/>
        <dbReference type="Rhea" id="RHEA-COMP:9952"/>
        <dbReference type="Rhea" id="RHEA-COMP:9953"/>
        <dbReference type="ChEBI" id="CHEBI:15378"/>
        <dbReference type="ChEBI" id="CHEBI:57453"/>
        <dbReference type="ChEBI" id="CHEBI:78530"/>
        <dbReference type="ChEBI" id="CHEBI:78844"/>
        <dbReference type="ChEBI" id="CHEBI:195366"/>
        <dbReference type="EC" id="2.1.2.9"/>
    </reaction>
</comment>
<evidence type="ECO:0000256" key="3">
    <source>
        <dbReference type="ARBA" id="ARBA00022679"/>
    </source>
</evidence>
<feature type="binding site" evidence="5">
    <location>
        <begin position="112"/>
        <end position="115"/>
    </location>
    <ligand>
        <name>(6S)-5,6,7,8-tetrahydrofolate</name>
        <dbReference type="ChEBI" id="CHEBI:57453"/>
    </ligand>
</feature>
<dbReference type="NCBIfam" id="TIGR00460">
    <property type="entry name" value="fmt"/>
    <property type="match status" value="1"/>
</dbReference>
<keyword evidence="3 5" id="KW-0808">Transferase</keyword>
<dbReference type="PANTHER" id="PTHR11138:SF5">
    <property type="entry name" value="METHIONYL-TRNA FORMYLTRANSFERASE, MITOCHONDRIAL"/>
    <property type="match status" value="1"/>
</dbReference>
<comment type="function">
    <text evidence="5">Attaches a formyl group to the free amino group of methionyl-tRNA(fMet). The formyl group appears to play a dual role in the initiator identity of N-formylmethionyl-tRNA by promoting its recognition by IF2 and preventing the misappropriation of this tRNA by the elongation apparatus.</text>
</comment>
<dbReference type="InterPro" id="IPR005794">
    <property type="entry name" value="Fmt"/>
</dbReference>
<accession>A0ABQ1SLN8</accession>
<dbReference type="PANTHER" id="PTHR11138">
    <property type="entry name" value="METHIONYL-TRNA FORMYLTRANSFERASE"/>
    <property type="match status" value="1"/>
</dbReference>
<dbReference type="SUPFAM" id="SSF50486">
    <property type="entry name" value="FMT C-terminal domain-like"/>
    <property type="match status" value="1"/>
</dbReference>
<dbReference type="Pfam" id="PF02911">
    <property type="entry name" value="Formyl_trans_C"/>
    <property type="match status" value="1"/>
</dbReference>
<dbReference type="InterPro" id="IPR036477">
    <property type="entry name" value="Formyl_transf_N_sf"/>
</dbReference>
<dbReference type="InterPro" id="IPR011034">
    <property type="entry name" value="Formyl_transferase-like_C_sf"/>
</dbReference>
<reference evidence="9" key="1">
    <citation type="journal article" date="2019" name="Int. J. Syst. Evol. Microbiol.">
        <title>The Global Catalogue of Microorganisms (GCM) 10K type strain sequencing project: providing services to taxonomists for standard genome sequencing and annotation.</title>
        <authorList>
            <consortium name="The Broad Institute Genomics Platform"/>
            <consortium name="The Broad Institute Genome Sequencing Center for Infectious Disease"/>
            <person name="Wu L."/>
            <person name="Ma J."/>
        </authorList>
    </citation>
    <scope>NUCLEOTIDE SEQUENCE [LARGE SCALE GENOMIC DNA]</scope>
    <source>
        <strain evidence="9">CGMCC 1.12931</strain>
    </source>
</reference>
<evidence type="ECO:0000259" key="7">
    <source>
        <dbReference type="Pfam" id="PF02911"/>
    </source>
</evidence>
<dbReference type="InterPro" id="IPR005793">
    <property type="entry name" value="Formyl_trans_C"/>
</dbReference>
<evidence type="ECO:0000313" key="9">
    <source>
        <dbReference type="Proteomes" id="UP000599179"/>
    </source>
</evidence>
<dbReference type="EC" id="2.1.2.9" evidence="2 5"/>
<evidence type="ECO:0000256" key="5">
    <source>
        <dbReference type="HAMAP-Rule" id="MF_00182"/>
    </source>
</evidence>
<comment type="caution">
    <text evidence="8">The sequence shown here is derived from an EMBL/GenBank/DDBJ whole genome shotgun (WGS) entry which is preliminary data.</text>
</comment>
<feature type="domain" description="Formyl transferase N-terminal" evidence="6">
    <location>
        <begin position="7"/>
        <end position="182"/>
    </location>
</feature>
<evidence type="ECO:0000259" key="6">
    <source>
        <dbReference type="Pfam" id="PF00551"/>
    </source>
</evidence>
<keyword evidence="4 5" id="KW-0648">Protein biosynthesis</keyword>
<comment type="similarity">
    <text evidence="1 5">Belongs to the Fmt family.</text>
</comment>
<dbReference type="EMBL" id="BMGM01000010">
    <property type="protein sequence ID" value="GGE41223.1"/>
    <property type="molecule type" value="Genomic_DNA"/>
</dbReference>
<gene>
    <name evidence="5 8" type="primary">fmt</name>
    <name evidence="8" type="ORF">GCM10010832_21560</name>
</gene>
<evidence type="ECO:0000256" key="4">
    <source>
        <dbReference type="ARBA" id="ARBA00022917"/>
    </source>
</evidence>
<feature type="domain" description="Formyl transferase C-terminal" evidence="7">
    <location>
        <begin position="211"/>
        <end position="311"/>
    </location>
</feature>
<dbReference type="Proteomes" id="UP000599179">
    <property type="component" value="Unassembled WGS sequence"/>
</dbReference>
<dbReference type="SUPFAM" id="SSF53328">
    <property type="entry name" value="Formyltransferase"/>
    <property type="match status" value="1"/>
</dbReference>
<keyword evidence="9" id="KW-1185">Reference proteome</keyword>
<dbReference type="InterPro" id="IPR041711">
    <property type="entry name" value="Met-tRNA-FMT_N"/>
</dbReference>
<organism evidence="8 9">
    <name type="scientific">Psychroflexus planctonicus</name>
    <dbReference type="NCBI Taxonomy" id="1526575"/>
    <lineage>
        <taxon>Bacteria</taxon>
        <taxon>Pseudomonadati</taxon>
        <taxon>Bacteroidota</taxon>
        <taxon>Flavobacteriia</taxon>
        <taxon>Flavobacteriales</taxon>
        <taxon>Flavobacteriaceae</taxon>
        <taxon>Psychroflexus</taxon>
    </lineage>
</organism>
<name>A0ABQ1SLN8_9FLAO</name>
<dbReference type="RefSeq" id="WP_188459144.1">
    <property type="nucleotide sequence ID" value="NZ_BMGM01000010.1"/>
</dbReference>